<dbReference type="InterPro" id="IPR004358">
    <property type="entry name" value="Sig_transdc_His_kin-like_C"/>
</dbReference>
<dbReference type="SUPFAM" id="SSF55874">
    <property type="entry name" value="ATPase domain of HSP90 chaperone/DNA topoisomerase II/histidine kinase"/>
    <property type="match status" value="1"/>
</dbReference>
<accession>A0ABR8G4D1</accession>
<dbReference type="InterPro" id="IPR011009">
    <property type="entry name" value="Kinase-like_dom_sf"/>
</dbReference>
<dbReference type="InterPro" id="IPR003018">
    <property type="entry name" value="GAF"/>
</dbReference>
<dbReference type="RefSeq" id="WP_190970791.1">
    <property type="nucleotide sequence ID" value="NZ_JACJTB010000060.1"/>
</dbReference>
<dbReference type="Gene3D" id="3.40.50.300">
    <property type="entry name" value="P-loop containing nucleotide triphosphate hydrolases"/>
    <property type="match status" value="1"/>
</dbReference>
<dbReference type="SUPFAM" id="SSF55781">
    <property type="entry name" value="GAF domain-like"/>
    <property type="match status" value="1"/>
</dbReference>
<dbReference type="Proteomes" id="UP000603457">
    <property type="component" value="Unassembled WGS sequence"/>
</dbReference>
<dbReference type="InterPro" id="IPR008271">
    <property type="entry name" value="Ser/Thr_kinase_AS"/>
</dbReference>
<dbReference type="PROSITE" id="PS50109">
    <property type="entry name" value="HIS_KIN"/>
    <property type="match status" value="1"/>
</dbReference>
<dbReference type="InterPro" id="IPR003594">
    <property type="entry name" value="HATPase_dom"/>
</dbReference>
<dbReference type="SMART" id="SM00387">
    <property type="entry name" value="HATPase_c"/>
    <property type="match status" value="1"/>
</dbReference>
<dbReference type="Gene3D" id="3.30.565.10">
    <property type="entry name" value="Histidine kinase-like ATPase, C-terminal domain"/>
    <property type="match status" value="1"/>
</dbReference>
<dbReference type="PANTHER" id="PTHR43642:SF1">
    <property type="entry name" value="HYBRID SIGNAL TRANSDUCTION HISTIDINE KINASE G"/>
    <property type="match status" value="1"/>
</dbReference>
<dbReference type="SUPFAM" id="SSF52540">
    <property type="entry name" value="P-loop containing nucleoside triphosphate hydrolases"/>
    <property type="match status" value="1"/>
</dbReference>
<dbReference type="CDD" id="cd00082">
    <property type="entry name" value="HisKA"/>
    <property type="match status" value="1"/>
</dbReference>
<dbReference type="CDD" id="cd14014">
    <property type="entry name" value="STKc_PknB_like"/>
    <property type="match status" value="1"/>
</dbReference>
<feature type="domain" description="Histidine kinase" evidence="7">
    <location>
        <begin position="1546"/>
        <end position="1803"/>
    </location>
</feature>
<dbReference type="InterPro" id="IPR029016">
    <property type="entry name" value="GAF-like_dom_sf"/>
</dbReference>
<feature type="domain" description="Protein kinase" evidence="6">
    <location>
        <begin position="18"/>
        <end position="282"/>
    </location>
</feature>
<keyword evidence="3" id="KW-0597">Phosphoprotein</keyword>
<dbReference type="Gene3D" id="1.10.510.10">
    <property type="entry name" value="Transferase(Phosphotransferase) domain 1"/>
    <property type="match status" value="1"/>
</dbReference>
<dbReference type="Gene3D" id="3.30.200.20">
    <property type="entry name" value="Phosphorylase Kinase, domain 1"/>
    <property type="match status" value="1"/>
</dbReference>
<comment type="catalytic activity">
    <reaction evidence="1">
        <text>ATP + protein L-histidine = ADP + protein N-phospho-L-histidine.</text>
        <dbReference type="EC" id="2.7.13.3"/>
    </reaction>
</comment>
<evidence type="ECO:0000256" key="5">
    <source>
        <dbReference type="ARBA" id="ARBA00023012"/>
    </source>
</evidence>
<evidence type="ECO:0000256" key="1">
    <source>
        <dbReference type="ARBA" id="ARBA00000085"/>
    </source>
</evidence>
<dbReference type="PRINTS" id="PR00344">
    <property type="entry name" value="BCTRLSENSOR"/>
</dbReference>
<evidence type="ECO:0000313" key="8">
    <source>
        <dbReference type="EMBL" id="MBD2598129.1"/>
    </source>
</evidence>
<comment type="caution">
    <text evidence="8">The sequence shown here is derived from an EMBL/GenBank/DDBJ whole genome shotgun (WGS) entry which is preliminary data.</text>
</comment>
<keyword evidence="4" id="KW-0808">Transferase</keyword>
<name>A0ABR8G4D1_9NOSO</name>
<dbReference type="InterPro" id="IPR041664">
    <property type="entry name" value="AAA_16"/>
</dbReference>
<keyword evidence="4" id="KW-0418">Kinase</keyword>
<dbReference type="PANTHER" id="PTHR43642">
    <property type="entry name" value="HYBRID SIGNAL TRANSDUCTION HISTIDINE KINASE G"/>
    <property type="match status" value="1"/>
</dbReference>
<dbReference type="InterPro" id="IPR003661">
    <property type="entry name" value="HisK_dim/P_dom"/>
</dbReference>
<reference evidence="8 9" key="1">
    <citation type="journal article" date="2020" name="ISME J.">
        <title>Comparative genomics reveals insights into cyanobacterial evolution and habitat adaptation.</title>
        <authorList>
            <person name="Chen M.Y."/>
            <person name="Teng W.K."/>
            <person name="Zhao L."/>
            <person name="Hu C.X."/>
            <person name="Zhou Y.K."/>
            <person name="Han B.P."/>
            <person name="Song L.R."/>
            <person name="Shu W.S."/>
        </authorList>
    </citation>
    <scope>NUCLEOTIDE SEQUENCE [LARGE SCALE GENOMIC DNA]</scope>
    <source>
        <strain evidence="8 9">FACHB-130</strain>
    </source>
</reference>
<dbReference type="SUPFAM" id="SSF56112">
    <property type="entry name" value="Protein kinase-like (PK-like)"/>
    <property type="match status" value="1"/>
</dbReference>
<evidence type="ECO:0000256" key="2">
    <source>
        <dbReference type="ARBA" id="ARBA00012438"/>
    </source>
</evidence>
<dbReference type="Pfam" id="PF01590">
    <property type="entry name" value="GAF"/>
    <property type="match status" value="1"/>
</dbReference>
<dbReference type="Pfam" id="PF00069">
    <property type="entry name" value="Pkinase"/>
    <property type="match status" value="1"/>
</dbReference>
<dbReference type="Pfam" id="PF13191">
    <property type="entry name" value="AAA_16"/>
    <property type="match status" value="1"/>
</dbReference>
<dbReference type="InterPro" id="IPR036890">
    <property type="entry name" value="HATPase_C_sf"/>
</dbReference>
<dbReference type="Gene3D" id="3.30.450.40">
    <property type="match status" value="1"/>
</dbReference>
<dbReference type="InterPro" id="IPR036097">
    <property type="entry name" value="HisK_dim/P_sf"/>
</dbReference>
<protein>
    <recommendedName>
        <fullName evidence="2">histidine kinase</fullName>
        <ecNumber evidence="2">2.7.13.3</ecNumber>
    </recommendedName>
</protein>
<dbReference type="PROSITE" id="PS50011">
    <property type="entry name" value="PROTEIN_KINASE_DOM"/>
    <property type="match status" value="1"/>
</dbReference>
<dbReference type="EMBL" id="JACJTB010000060">
    <property type="protein sequence ID" value="MBD2598129.1"/>
    <property type="molecule type" value="Genomic_DNA"/>
</dbReference>
<dbReference type="InterPro" id="IPR005467">
    <property type="entry name" value="His_kinase_dom"/>
</dbReference>
<dbReference type="PROSITE" id="PS00108">
    <property type="entry name" value="PROTEIN_KINASE_ST"/>
    <property type="match status" value="1"/>
</dbReference>
<dbReference type="SMART" id="SM00388">
    <property type="entry name" value="HisKA"/>
    <property type="match status" value="1"/>
</dbReference>
<evidence type="ECO:0000259" key="6">
    <source>
        <dbReference type="PROSITE" id="PS50011"/>
    </source>
</evidence>
<gene>
    <name evidence="8" type="ORF">H6G74_27945</name>
</gene>
<evidence type="ECO:0000259" key="7">
    <source>
        <dbReference type="PROSITE" id="PS50109"/>
    </source>
</evidence>
<dbReference type="SUPFAM" id="SSF47384">
    <property type="entry name" value="Homodimeric domain of signal transducing histidine kinase"/>
    <property type="match status" value="1"/>
</dbReference>
<keyword evidence="5" id="KW-0902">Two-component regulatory system</keyword>
<dbReference type="EC" id="2.7.13.3" evidence="2"/>
<keyword evidence="9" id="KW-1185">Reference proteome</keyword>
<dbReference type="InterPro" id="IPR053159">
    <property type="entry name" value="Hybrid_Histidine_Kinase"/>
</dbReference>
<evidence type="ECO:0000256" key="3">
    <source>
        <dbReference type="ARBA" id="ARBA00022553"/>
    </source>
</evidence>
<dbReference type="InterPro" id="IPR027417">
    <property type="entry name" value="P-loop_NTPase"/>
</dbReference>
<dbReference type="SMART" id="SM00065">
    <property type="entry name" value="GAF"/>
    <property type="match status" value="1"/>
</dbReference>
<sequence length="1804" mass="203036">MADSNSTRTQTLLQLSGYQILEQIYRGTRTIVYRAVQTETKRPVVIKVLHQDYPSFSELVQFRNQYTITKNLPIAGIVQPLSLESLGNSYALVMEDLGSISLGQYLQQQPLSLAEMLTLAIQLAEILHHLHQHRVIHKDIKPANILIHPDSKQVQLIDFSIASLLPKETQTIQNPNVLEGTLAYLAPEQTGRMNRGIDYRTDFYALGITLYQLLTRQLPFISEDPLELIHCHIAQVPMSVNQVNPDVPPMVAAIVAKLMAKNAEDRYQSALGLKYDLEHCLSQYKETGTIAEFKLGQRDLCDRFTIPEKLYGRETEVQVLLDAFERVAVGTTELMLVAGFSGIGKTAVINEVHKPIVRQRGYFIKGKFDQFNRNIPFSAFVQAFRDLVGQLLSESDTQLQHWKTQTLAALGENAQVIIELIPELERIIGIQPPAVELSGTAAQNRFNLLFQRFIQVFTIPEHPLVMFVDDLQWADLASLNLIQVLMSESQTGCLLLLGAYRDNEVFATHPLMLTLNGMEKAGVKIHTITLQPLTFTSLNHLIADTLHAPASIVQPLTELVIQKTQGNPFFANQFLKALHQDQLITFNSNAGYWQCNILQVREAALTNDVVELMVQQLQKLPQATQEILKLAACIGAQFDLNTLAIVSQQSPTEVAATLWKALQEGLILPQGDLYKFYLSETQATQHTPQKTLNYRFLHDRVQQAAYSLIPEKQKQTTHLKIGQLLLHKSANSEREERLFEIVNHLNIGRGFISQPQEREDLAQLNLEAGRKAKTSTAYEAAIAYLSTGIELLPKTAWESHYSLSLALYEEMAEASYLNTDFEQMEQWANLVLQRAKNLLDTIKVQQTRIMGAKAQGKLLDSLNIGLQVLKELGIEFPQQPTQADIREGYEGTRSHWIDKPPQSLLDLPTMSDSHLLAAMNMLTILTPAAYVTSPNLMLLLIFKQVELSIKSGNAPVSIFTYGDYGIVLCGIMGDITNGYDFGELALSLLERFQAKSFTGRSGYVVNTYIKHWKIGLSEIVPCLQAAYRNSLETGDIEALGCNAVAYCAYAYHQGQNLTEIVKTMEAYRQTIIQYKLAFSLPFQEIYQQTALNLLGETATPYILTGTIFNQEQSLPQLQATNQRTALFYWFFNQSILYYIFAKNYEAIQTSAETAQYLDGVVGMFIVPLYFWFDALIQLAQYTESTPVEERQFILLKVQQHQEKLQYWATLSPVNHQHRWQLIEAERYRVIGKRADAVDAYDRAIAGAKANGFIQDEALANELAAKFYLNWEKEKVAAGYMQEAYYCYSRWGAKAKVADLETNYPDLLRPILQQAEVSTSILSTLATISPLTVSPHPSDRKSSSITNINNSLDFAIILKASQALSSTIHLDELLHQLTQIILQNSGADRCALMLLSETGEWQVRAIATLNETQLCAEPLINNPHIPVKLIQYVKNTQEFVVIDNLETTLPVIGDYLRQHQPKSLLCLPLLHQGHLIGILYLNNQLTCGVFTQARILILNFLCTQAAISLENARLYQQSQNYAQQLERSQLQVVQSEKMASLGNLVAGVAHEINNPIGFLNGSINNARDYVQDLLDYIALYQEHHPQAATTVKQKAKEIDLEFLTEDLPKLLNSMKGATDRITSISNSLRTFSRADTEYKVSANLHEGLDSTLLILKYRLKANEFRPEIQIIQEFGDLPPIECFPGQLNQVFMNILANAIDMFDEMAQTQSFKELEANPQIITIRTEVISNQVDIRIRDNGKGMTQEVQKKIFDHLFTTKAVGKGTGLGLSIARQIVVEKHGGRLEVQSQVGQGSEFCIYLPIGEQ</sequence>
<proteinExistence type="predicted"/>
<evidence type="ECO:0000313" key="9">
    <source>
        <dbReference type="Proteomes" id="UP000603457"/>
    </source>
</evidence>
<organism evidence="8 9">
    <name type="scientific">Nostoc spongiaeforme FACHB-130</name>
    <dbReference type="NCBI Taxonomy" id="1357510"/>
    <lineage>
        <taxon>Bacteria</taxon>
        <taxon>Bacillati</taxon>
        <taxon>Cyanobacteriota</taxon>
        <taxon>Cyanophyceae</taxon>
        <taxon>Nostocales</taxon>
        <taxon>Nostocaceae</taxon>
        <taxon>Nostoc</taxon>
    </lineage>
</organism>
<dbReference type="SMART" id="SM00220">
    <property type="entry name" value="S_TKc"/>
    <property type="match status" value="1"/>
</dbReference>
<evidence type="ECO:0000256" key="4">
    <source>
        <dbReference type="ARBA" id="ARBA00022777"/>
    </source>
</evidence>
<dbReference type="Gene3D" id="1.10.287.130">
    <property type="match status" value="1"/>
</dbReference>
<dbReference type="InterPro" id="IPR000719">
    <property type="entry name" value="Prot_kinase_dom"/>
</dbReference>
<dbReference type="Pfam" id="PF02518">
    <property type="entry name" value="HATPase_c"/>
    <property type="match status" value="1"/>
</dbReference>